<evidence type="ECO:0000256" key="1">
    <source>
        <dbReference type="SAM" id="Phobius"/>
    </source>
</evidence>
<organism evidence="2 3">
    <name type="scientific">Tautonia plasticadhaerens</name>
    <dbReference type="NCBI Taxonomy" id="2527974"/>
    <lineage>
        <taxon>Bacteria</taxon>
        <taxon>Pseudomonadati</taxon>
        <taxon>Planctomycetota</taxon>
        <taxon>Planctomycetia</taxon>
        <taxon>Isosphaerales</taxon>
        <taxon>Isosphaeraceae</taxon>
        <taxon>Tautonia</taxon>
    </lineage>
</organism>
<feature type="transmembrane region" description="Helical" evidence="1">
    <location>
        <begin position="70"/>
        <end position="98"/>
    </location>
</feature>
<name>A0A518H0Z1_9BACT</name>
<feature type="transmembrane region" description="Helical" evidence="1">
    <location>
        <begin position="7"/>
        <end position="26"/>
    </location>
</feature>
<proteinExistence type="predicted"/>
<accession>A0A518H0Z1</accession>
<keyword evidence="1" id="KW-0812">Transmembrane</keyword>
<dbReference type="KEGG" id="tpla:ElP_23810"/>
<feature type="transmembrane region" description="Helical" evidence="1">
    <location>
        <begin position="38"/>
        <end position="58"/>
    </location>
</feature>
<dbReference type="RefSeq" id="WP_145269413.1">
    <property type="nucleotide sequence ID" value="NZ_CP036426.1"/>
</dbReference>
<keyword evidence="1" id="KW-0472">Membrane</keyword>
<gene>
    <name evidence="2" type="ORF">ElP_23810</name>
</gene>
<evidence type="ECO:0000313" key="2">
    <source>
        <dbReference type="EMBL" id="QDV34492.1"/>
    </source>
</evidence>
<reference evidence="2 3" key="1">
    <citation type="submission" date="2019-02" db="EMBL/GenBank/DDBJ databases">
        <title>Deep-cultivation of Planctomycetes and their phenomic and genomic characterization uncovers novel biology.</title>
        <authorList>
            <person name="Wiegand S."/>
            <person name="Jogler M."/>
            <person name="Boedeker C."/>
            <person name="Pinto D."/>
            <person name="Vollmers J."/>
            <person name="Rivas-Marin E."/>
            <person name="Kohn T."/>
            <person name="Peeters S.H."/>
            <person name="Heuer A."/>
            <person name="Rast P."/>
            <person name="Oberbeckmann S."/>
            <person name="Bunk B."/>
            <person name="Jeske O."/>
            <person name="Meyerdierks A."/>
            <person name="Storesund J.E."/>
            <person name="Kallscheuer N."/>
            <person name="Luecker S."/>
            <person name="Lage O.M."/>
            <person name="Pohl T."/>
            <person name="Merkel B.J."/>
            <person name="Hornburger P."/>
            <person name="Mueller R.-W."/>
            <person name="Bruemmer F."/>
            <person name="Labrenz M."/>
            <person name="Spormann A.M."/>
            <person name="Op den Camp H."/>
            <person name="Overmann J."/>
            <person name="Amann R."/>
            <person name="Jetten M.S.M."/>
            <person name="Mascher T."/>
            <person name="Medema M.H."/>
            <person name="Devos D.P."/>
            <person name="Kaster A.-K."/>
            <person name="Ovreas L."/>
            <person name="Rohde M."/>
            <person name="Galperin M.Y."/>
            <person name="Jogler C."/>
        </authorList>
    </citation>
    <scope>NUCLEOTIDE SEQUENCE [LARGE SCALE GENOMIC DNA]</scope>
    <source>
        <strain evidence="2 3">ElP</strain>
    </source>
</reference>
<keyword evidence="1" id="KW-1133">Transmembrane helix</keyword>
<dbReference type="Proteomes" id="UP000317835">
    <property type="component" value="Chromosome"/>
</dbReference>
<dbReference type="EMBL" id="CP036426">
    <property type="protein sequence ID" value="QDV34492.1"/>
    <property type="molecule type" value="Genomic_DNA"/>
</dbReference>
<evidence type="ECO:0000313" key="3">
    <source>
        <dbReference type="Proteomes" id="UP000317835"/>
    </source>
</evidence>
<sequence>MKVVSRSAIARIMILVLLVALNFGAYRTRGAAIDPTSYALLLGVLPMVQVLGVGYLVGRGSPGSRLFLRGFLAGGLAAMALYVALAAVAGGTLIVPLIQSAFTELLVLSPAPLAGWAFPFAFDAFASLVVLLPQLVPALLGGYWTLLVGLPDLDWEFEPSSRIL</sequence>
<keyword evidence="3" id="KW-1185">Reference proteome</keyword>
<protein>
    <submittedName>
        <fullName evidence="2">Uncharacterized protein</fullName>
    </submittedName>
</protein>
<dbReference type="AlphaFoldDB" id="A0A518H0Z1"/>
<feature type="transmembrane region" description="Helical" evidence="1">
    <location>
        <begin position="118"/>
        <end position="140"/>
    </location>
</feature>